<protein>
    <submittedName>
        <fullName evidence="5">Ankyrin repeat domain-containing protein</fullName>
    </submittedName>
</protein>
<dbReference type="PANTHER" id="PTHR24198">
    <property type="entry name" value="ANKYRIN REPEAT AND PROTEIN KINASE DOMAIN-CONTAINING PROTEIN"/>
    <property type="match status" value="1"/>
</dbReference>
<sequence>MRNRLFHAPWYMFLLLLLPLAPVRAQAGAVQAVQPDMPNRPKLRAIAERANDATTTRILVAIEQRDNANIQNSFGQNIIIRLISLKAPDPEDSFRTLAAMGADLNIVDKDHLTPLLYAIGSGDFEATKALLKLGAESEIPGKSPNALHFALSRHCFKEARLLLDSGVNVNVLGPNRDTPLHQACLAAPRELIAHMLALGAMVNAREKTGLTPLHAAAFRGDPAIVKLLLDAGANPEIEDNNGRTAKDWAVAAHHDEAAGLL</sequence>
<feature type="signal peptide" evidence="4">
    <location>
        <begin position="1"/>
        <end position="27"/>
    </location>
</feature>
<keyword evidence="2 3" id="KW-0040">ANK repeat</keyword>
<dbReference type="SMART" id="SM00248">
    <property type="entry name" value="ANK"/>
    <property type="match status" value="4"/>
</dbReference>
<dbReference type="Pfam" id="PF13637">
    <property type="entry name" value="Ank_4"/>
    <property type="match status" value="1"/>
</dbReference>
<evidence type="ECO:0000313" key="6">
    <source>
        <dbReference type="Proteomes" id="UP001385389"/>
    </source>
</evidence>
<evidence type="ECO:0000256" key="1">
    <source>
        <dbReference type="ARBA" id="ARBA00022737"/>
    </source>
</evidence>
<organism evidence="5 6">
    <name type="scientific">Pseudodesulfovibrio methanolicus</name>
    <dbReference type="NCBI Taxonomy" id="3126690"/>
    <lineage>
        <taxon>Bacteria</taxon>
        <taxon>Pseudomonadati</taxon>
        <taxon>Thermodesulfobacteriota</taxon>
        <taxon>Desulfovibrionia</taxon>
        <taxon>Desulfovibrionales</taxon>
        <taxon>Desulfovibrionaceae</taxon>
    </lineage>
</organism>
<gene>
    <name evidence="5" type="ORF">V8V93_04415</name>
</gene>
<feature type="repeat" description="ANK" evidence="3">
    <location>
        <begin position="110"/>
        <end position="142"/>
    </location>
</feature>
<keyword evidence="6" id="KW-1185">Reference proteome</keyword>
<feature type="chain" id="PRO_5045938615" evidence="4">
    <location>
        <begin position="28"/>
        <end position="261"/>
    </location>
</feature>
<feature type="repeat" description="ANK" evidence="3">
    <location>
        <begin position="175"/>
        <end position="207"/>
    </location>
</feature>
<dbReference type="InterPro" id="IPR002110">
    <property type="entry name" value="Ankyrin_rpt"/>
</dbReference>
<keyword evidence="4" id="KW-0732">Signal</keyword>
<dbReference type="Pfam" id="PF12796">
    <property type="entry name" value="Ank_2"/>
    <property type="match status" value="1"/>
</dbReference>
<feature type="repeat" description="ANK" evidence="3">
    <location>
        <begin position="208"/>
        <end position="240"/>
    </location>
</feature>
<accession>A0ABZ2IXU9</accession>
<proteinExistence type="predicted"/>
<evidence type="ECO:0000256" key="3">
    <source>
        <dbReference type="PROSITE-ProRule" id="PRU00023"/>
    </source>
</evidence>
<dbReference type="PROSITE" id="PS50088">
    <property type="entry name" value="ANK_REPEAT"/>
    <property type="match status" value="3"/>
</dbReference>
<dbReference type="RefSeq" id="WP_338669150.1">
    <property type="nucleotide sequence ID" value="NZ_CP146609.1"/>
</dbReference>
<keyword evidence="1" id="KW-0677">Repeat</keyword>
<dbReference type="Gene3D" id="1.25.40.20">
    <property type="entry name" value="Ankyrin repeat-containing domain"/>
    <property type="match status" value="3"/>
</dbReference>
<dbReference type="Proteomes" id="UP001385389">
    <property type="component" value="Chromosome"/>
</dbReference>
<dbReference type="PROSITE" id="PS50297">
    <property type="entry name" value="ANK_REP_REGION"/>
    <property type="match status" value="1"/>
</dbReference>
<dbReference type="SUPFAM" id="SSF48403">
    <property type="entry name" value="Ankyrin repeat"/>
    <property type="match status" value="1"/>
</dbReference>
<evidence type="ECO:0000256" key="4">
    <source>
        <dbReference type="SAM" id="SignalP"/>
    </source>
</evidence>
<dbReference type="EMBL" id="CP146609">
    <property type="protein sequence ID" value="WWX23452.1"/>
    <property type="molecule type" value="Genomic_DNA"/>
</dbReference>
<evidence type="ECO:0000256" key="2">
    <source>
        <dbReference type="ARBA" id="ARBA00023043"/>
    </source>
</evidence>
<dbReference type="PANTHER" id="PTHR24198:SF165">
    <property type="entry name" value="ANKYRIN REPEAT-CONTAINING PROTEIN-RELATED"/>
    <property type="match status" value="1"/>
</dbReference>
<reference evidence="5 6" key="1">
    <citation type="submission" date="2024-03" db="EMBL/GenBank/DDBJ databases">
        <title>Phenotype and Genome Characterization of a Sulfate-Reducing Bacterium Pseudodesulfovibrio sp. strain 5S69, isolated from Petroleum Reservoir in Tatarstan (Russia).</title>
        <authorList>
            <person name="Bidzhieva S.K."/>
            <person name="Kadnikov V."/>
            <person name="Tourova T.P."/>
            <person name="Samigullina S.R."/>
            <person name="Sokolova D.S."/>
            <person name="Poltaraus A.B."/>
            <person name="Avtukh A.N."/>
            <person name="Tereshina V.M."/>
            <person name="Mardanov A.V."/>
            <person name="Nazina T.N."/>
        </authorList>
    </citation>
    <scope>NUCLEOTIDE SEQUENCE [LARGE SCALE GENOMIC DNA]</scope>
    <source>
        <strain evidence="5 6">5S69</strain>
    </source>
</reference>
<name>A0ABZ2IXU9_9BACT</name>
<dbReference type="InterPro" id="IPR036770">
    <property type="entry name" value="Ankyrin_rpt-contain_sf"/>
</dbReference>
<evidence type="ECO:0000313" key="5">
    <source>
        <dbReference type="EMBL" id="WWX23452.1"/>
    </source>
</evidence>